<reference evidence="1 2" key="1">
    <citation type="submission" date="2021-06" db="EMBL/GenBank/DDBJ databases">
        <title>Caerostris darwini draft genome.</title>
        <authorList>
            <person name="Kono N."/>
            <person name="Arakawa K."/>
        </authorList>
    </citation>
    <scope>NUCLEOTIDE SEQUENCE [LARGE SCALE GENOMIC DNA]</scope>
</reference>
<protein>
    <submittedName>
        <fullName evidence="1">Uncharacterized protein</fullName>
    </submittedName>
</protein>
<gene>
    <name evidence="1" type="ORF">CDAR_419461</name>
</gene>
<evidence type="ECO:0000313" key="2">
    <source>
        <dbReference type="Proteomes" id="UP001054837"/>
    </source>
</evidence>
<sequence length="83" mass="8914">MLPPHHLAFVSGGNAQGRTIFTLGRGGLFRERAPSLISPPQDIHVPLPLVHQSEGSLSTFWNPSLPPCVSRAYSVTIGLLCVL</sequence>
<dbReference type="EMBL" id="BPLQ01003521">
    <property type="protein sequence ID" value="GIY01067.1"/>
    <property type="molecule type" value="Genomic_DNA"/>
</dbReference>
<comment type="caution">
    <text evidence="1">The sequence shown here is derived from an EMBL/GenBank/DDBJ whole genome shotgun (WGS) entry which is preliminary data.</text>
</comment>
<dbReference type="AlphaFoldDB" id="A0AAV4PYR8"/>
<keyword evidence="2" id="KW-1185">Reference proteome</keyword>
<accession>A0AAV4PYR8</accession>
<organism evidence="1 2">
    <name type="scientific">Caerostris darwini</name>
    <dbReference type="NCBI Taxonomy" id="1538125"/>
    <lineage>
        <taxon>Eukaryota</taxon>
        <taxon>Metazoa</taxon>
        <taxon>Ecdysozoa</taxon>
        <taxon>Arthropoda</taxon>
        <taxon>Chelicerata</taxon>
        <taxon>Arachnida</taxon>
        <taxon>Araneae</taxon>
        <taxon>Araneomorphae</taxon>
        <taxon>Entelegynae</taxon>
        <taxon>Araneoidea</taxon>
        <taxon>Araneidae</taxon>
        <taxon>Caerostris</taxon>
    </lineage>
</organism>
<dbReference type="Proteomes" id="UP001054837">
    <property type="component" value="Unassembled WGS sequence"/>
</dbReference>
<evidence type="ECO:0000313" key="1">
    <source>
        <dbReference type="EMBL" id="GIY01067.1"/>
    </source>
</evidence>
<proteinExistence type="predicted"/>
<name>A0AAV4PYR8_9ARAC</name>